<evidence type="ECO:0000259" key="3">
    <source>
        <dbReference type="Pfam" id="PF25597"/>
    </source>
</evidence>
<name>A5ASK2_VITVI</name>
<dbReference type="PANTHER" id="PTHR11439">
    <property type="entry name" value="GAG-POL-RELATED RETROTRANSPOSON"/>
    <property type="match status" value="1"/>
</dbReference>
<accession>A5ASK2</accession>
<proteinExistence type="predicted"/>
<evidence type="ECO:0008006" key="5">
    <source>
        <dbReference type="Google" id="ProtNLM"/>
    </source>
</evidence>
<dbReference type="SUPFAM" id="SSF56672">
    <property type="entry name" value="DNA/RNA polymerases"/>
    <property type="match status" value="1"/>
</dbReference>
<gene>
    <name evidence="4" type="ORF">VITISV_005355</name>
</gene>
<dbReference type="Pfam" id="PF25597">
    <property type="entry name" value="SH3_retrovirus"/>
    <property type="match status" value="1"/>
</dbReference>
<evidence type="ECO:0000256" key="1">
    <source>
        <dbReference type="SAM" id="Coils"/>
    </source>
</evidence>
<feature type="domain" description="Retrotransposon Copia-like N-terminal" evidence="2">
    <location>
        <begin position="38"/>
        <end position="80"/>
    </location>
</feature>
<dbReference type="CDD" id="cd09272">
    <property type="entry name" value="RNase_HI_RT_Ty1"/>
    <property type="match status" value="1"/>
</dbReference>
<feature type="domain" description="Retroviral polymerase SH3-like" evidence="3">
    <location>
        <begin position="337"/>
        <end position="359"/>
    </location>
</feature>
<reference evidence="4" key="1">
    <citation type="journal article" date="2007" name="PLoS ONE">
        <title>The first genome sequence of an elite grapevine cultivar (Pinot noir Vitis vinifera L.): coping with a highly heterozygous genome.</title>
        <authorList>
            <person name="Velasco R."/>
            <person name="Zharkikh A."/>
            <person name="Troggio M."/>
            <person name="Cartwright D.A."/>
            <person name="Cestaro A."/>
            <person name="Pruss D."/>
            <person name="Pindo M."/>
            <person name="FitzGerald L.M."/>
            <person name="Vezzulli S."/>
            <person name="Reid J."/>
            <person name="Malacarne G."/>
            <person name="Iliev D."/>
            <person name="Coppola G."/>
            <person name="Wardell B."/>
            <person name="Micheletti D."/>
            <person name="Macalma T."/>
            <person name="Facci M."/>
            <person name="Mitchell J.T."/>
            <person name="Perazzolli M."/>
            <person name="Eldredge G."/>
            <person name="Gatto P."/>
            <person name="Oyzerski R."/>
            <person name="Moretto M."/>
            <person name="Gutin N."/>
            <person name="Stefanini M."/>
            <person name="Chen Y."/>
            <person name="Segala C."/>
            <person name="Davenport C."/>
            <person name="Dematte L."/>
            <person name="Mraz A."/>
            <person name="Battilana J."/>
            <person name="Stormo K."/>
            <person name="Costa F."/>
            <person name="Tao Q."/>
            <person name="Si-Ammour A."/>
            <person name="Harkins T."/>
            <person name="Lackey A."/>
            <person name="Perbost C."/>
            <person name="Taillon B."/>
            <person name="Stella A."/>
            <person name="Solovyev V."/>
            <person name="Fawcett J.A."/>
            <person name="Sterck L."/>
            <person name="Vandepoele K."/>
            <person name="Grando S.M."/>
            <person name="Toppo S."/>
            <person name="Moser C."/>
            <person name="Lanchbury J."/>
            <person name="Bogden R."/>
            <person name="Skolnick M."/>
            <person name="Sgaramella V."/>
            <person name="Bhatnagar S.K."/>
            <person name="Fontana P."/>
            <person name="Gutin A."/>
            <person name="Van de Peer Y."/>
            <person name="Salamini F."/>
            <person name="Viola R."/>
        </authorList>
    </citation>
    <scope>NUCLEOTIDE SEQUENCE</scope>
</reference>
<sequence length="566" mass="64380">MAGAGRGSATTGDAVESIQNNSTALSNETEYLFVVSSNSLQLTMNKLNGKNYLEWAQTVKLVIDGKGKLGHLTGEVKKPANNDPRLKSWRSENSMVIPWLINSMESSIGKPFLFIPTTKEVWDVVRDTYLDLENSSQIFELKTKCGNLEKEIEKLLCAIMKCLQEVFSEIRREKSRRRVMLQKQEPKTNPEIESSTLITKGPKANVEKRNFKQGEKPWCDHCKKPWHTHETCWKLHGKPPNWKKENGGDGRVFQVSNEDQGNQPSQAHFFHSSCAFQDLDSGKTISSAKQSGGLHFFEDGSELEGQTHSTCFKPLFTNKIMLWHFRLGHPNFQYLNHNHGKLDPKARKCVFVGYSPTQKELNLDWTLQQLDVKNAFLNKDLEEEVYMDSPPGFDGNYGSKYILDLLKEIGMSGCKPSKTPMEPNLRLGDSDKKVSVDTTRYQRLVGKLIYLSHTRPDIAFAVSVLLIRGPPRVTTHLFGVIWLHGGVRNRGVVARSSAKAEFRAMSHGICEMLWLKRVLEEVRQPIEGVMKLYCDNKAAISIAHNPIQHDRTKHVEIDRHFIKEKF</sequence>
<dbReference type="InterPro" id="IPR043502">
    <property type="entry name" value="DNA/RNA_pol_sf"/>
</dbReference>
<organism evidence="4">
    <name type="scientific">Vitis vinifera</name>
    <name type="common">Grape</name>
    <dbReference type="NCBI Taxonomy" id="29760"/>
    <lineage>
        <taxon>Eukaryota</taxon>
        <taxon>Viridiplantae</taxon>
        <taxon>Streptophyta</taxon>
        <taxon>Embryophyta</taxon>
        <taxon>Tracheophyta</taxon>
        <taxon>Spermatophyta</taxon>
        <taxon>Magnoliopsida</taxon>
        <taxon>eudicotyledons</taxon>
        <taxon>Gunneridae</taxon>
        <taxon>Pentapetalae</taxon>
        <taxon>rosids</taxon>
        <taxon>Vitales</taxon>
        <taxon>Vitaceae</taxon>
        <taxon>Viteae</taxon>
        <taxon>Vitis</taxon>
    </lineage>
</organism>
<dbReference type="AlphaFoldDB" id="A5ASK2"/>
<dbReference type="EMBL" id="AM433927">
    <property type="protein sequence ID" value="CAN75995.1"/>
    <property type="molecule type" value="Genomic_DNA"/>
</dbReference>
<evidence type="ECO:0000259" key="2">
    <source>
        <dbReference type="Pfam" id="PF14244"/>
    </source>
</evidence>
<protein>
    <recommendedName>
        <fullName evidence="5">Retrovirus-related Pol polyprotein from transposon RE1</fullName>
    </recommendedName>
</protein>
<dbReference type="InterPro" id="IPR029472">
    <property type="entry name" value="Copia-like_N"/>
</dbReference>
<evidence type="ECO:0000313" key="4">
    <source>
        <dbReference type="EMBL" id="CAN75995.1"/>
    </source>
</evidence>
<dbReference type="PANTHER" id="PTHR11439:SF440">
    <property type="entry name" value="INTEGRASE CATALYTIC DOMAIN-CONTAINING PROTEIN"/>
    <property type="match status" value="1"/>
</dbReference>
<dbReference type="InterPro" id="IPR057670">
    <property type="entry name" value="SH3_retrovirus"/>
</dbReference>
<feature type="coiled-coil region" evidence="1">
    <location>
        <begin position="138"/>
        <end position="165"/>
    </location>
</feature>
<dbReference type="Pfam" id="PF14244">
    <property type="entry name" value="Retrotran_gag_3"/>
    <property type="match status" value="1"/>
</dbReference>
<keyword evidence="1" id="KW-0175">Coiled coil</keyword>